<evidence type="ECO:0000256" key="6">
    <source>
        <dbReference type="ARBA" id="ARBA00023170"/>
    </source>
</evidence>
<feature type="transmembrane region" description="Helical" evidence="8">
    <location>
        <begin position="391"/>
        <end position="410"/>
    </location>
</feature>
<evidence type="ECO:0000313" key="9">
    <source>
        <dbReference type="EMBL" id="PZC76649.1"/>
    </source>
</evidence>
<accession>A0A2W1BNL7</accession>
<dbReference type="EMBL" id="KZ149950">
    <property type="protein sequence ID" value="PZC76649.1"/>
    <property type="molecule type" value="Genomic_DNA"/>
</dbReference>
<keyword evidence="6 8" id="KW-0675">Receptor</keyword>
<keyword evidence="4 8" id="KW-1133">Transmembrane helix</keyword>
<comment type="subcellular location">
    <subcellularLocation>
        <location evidence="1 8">Cell membrane</location>
        <topology evidence="1 8">Multi-pass membrane protein</topology>
    </subcellularLocation>
</comment>
<dbReference type="PANTHER" id="PTHR21143">
    <property type="entry name" value="INVERTEBRATE GUSTATORY RECEPTOR"/>
    <property type="match status" value="1"/>
</dbReference>
<reference evidence="9 10" key="1">
    <citation type="journal article" date="2017" name="BMC Biol.">
        <title>Genomic innovations, transcriptional plasticity and gene loss underlying the evolution and divergence of two highly polyphagous and invasive Helicoverpa pest species.</title>
        <authorList>
            <person name="Pearce S.L."/>
            <person name="Clarke D.F."/>
            <person name="East P.D."/>
            <person name="Elfekih S."/>
            <person name="Gordon K.H."/>
            <person name="Jermiin L.S."/>
            <person name="McGaughran A."/>
            <person name="Oakeshott J.G."/>
            <person name="Papanikolaou A."/>
            <person name="Perera O.P."/>
            <person name="Rane R.V."/>
            <person name="Richards S."/>
            <person name="Tay W.T."/>
            <person name="Walsh T.K."/>
            <person name="Anderson A."/>
            <person name="Anderson C.J."/>
            <person name="Asgari S."/>
            <person name="Board P.G."/>
            <person name="Bretschneider A."/>
            <person name="Campbell P.M."/>
            <person name="Chertemps T."/>
            <person name="Christeller J.T."/>
            <person name="Coppin C.W."/>
            <person name="Downes S.J."/>
            <person name="Duan G."/>
            <person name="Farnsworth C.A."/>
            <person name="Good R.T."/>
            <person name="Han L.B."/>
            <person name="Han Y.C."/>
            <person name="Hatje K."/>
            <person name="Horne I."/>
            <person name="Huang Y.P."/>
            <person name="Hughes D.S."/>
            <person name="Jacquin-Joly E."/>
            <person name="James W."/>
            <person name="Jhangiani S."/>
            <person name="Kollmar M."/>
            <person name="Kuwar S.S."/>
            <person name="Li S."/>
            <person name="Liu N.Y."/>
            <person name="Maibeche M.T."/>
            <person name="Miller J.R."/>
            <person name="Montagne N."/>
            <person name="Perry T."/>
            <person name="Qu J."/>
            <person name="Song S.V."/>
            <person name="Sutton G.G."/>
            <person name="Vogel H."/>
            <person name="Walenz B.P."/>
            <person name="Xu W."/>
            <person name="Zhang H.J."/>
            <person name="Zou Z."/>
            <person name="Batterham P."/>
            <person name="Edwards O.R."/>
            <person name="Feyereisen R."/>
            <person name="Gibbs R.A."/>
            <person name="Heckel D.G."/>
            <person name="McGrath A."/>
            <person name="Robin C."/>
            <person name="Scherer S.E."/>
            <person name="Worley K.C."/>
            <person name="Wu Y.D."/>
        </authorList>
    </citation>
    <scope>NUCLEOTIDE SEQUENCE [LARGE SCALE GENOMIC DNA]</scope>
    <source>
        <strain evidence="9">Harm_GR_Male_#8</strain>
        <tissue evidence="9">Whole organism</tissue>
    </source>
</reference>
<evidence type="ECO:0000313" key="10">
    <source>
        <dbReference type="Proteomes" id="UP000249218"/>
    </source>
</evidence>
<dbReference type="GO" id="GO:0030425">
    <property type="term" value="C:dendrite"/>
    <property type="evidence" value="ECO:0007669"/>
    <property type="project" value="TreeGrafter"/>
</dbReference>
<dbReference type="GO" id="GO:0050909">
    <property type="term" value="P:sensory perception of taste"/>
    <property type="evidence" value="ECO:0007669"/>
    <property type="project" value="InterPro"/>
</dbReference>
<dbReference type="InterPro" id="IPR013604">
    <property type="entry name" value="7TM_chemorcpt"/>
</dbReference>
<evidence type="ECO:0000256" key="8">
    <source>
        <dbReference type="RuleBase" id="RU363108"/>
    </source>
</evidence>
<comment type="similarity">
    <text evidence="8">Belongs to the insect chemoreceptor superfamily. Gustatory receptor (GR) family.</text>
</comment>
<sequence length="413" mass="47882">MKEKIKGKLNSSPEKFNIRSVKRIVDTINVIIKAEYFLGIFRFTIVHGSLREPNWKLKILSALIVLICSTLFLLLSESYYGLSSHLYRNFTDSTVINLSYFVMMAMQYSIHAITITFCFNASNICIINMLANMDTMLKAKILNNFYKKSLFQSYIYVLLVVSTQFSITTLACCTLNTSWSLIAGILDIVQRLEIVIFCRYIDLLRQRLGVINNYIKKFVSEQEKPSALVFTIRNRTIETTETINFIGEASESNDKIRDLAKIYGTIGHTSSMVNKMFNFQILTVIMSTFIFIIAIMWTCLKFYRNNYSNTGYLLNLILSTMFWISYIALMSITCERLILLRKETKSLVNKIVMNYDLPTTMRDQAKAFMQLVEAWPLRIHIYDMFSVDITLILKFISVATTYLIVVIQIIKFF</sequence>
<dbReference type="GO" id="GO:0030424">
    <property type="term" value="C:axon"/>
    <property type="evidence" value="ECO:0007669"/>
    <property type="project" value="TreeGrafter"/>
</dbReference>
<feature type="transmembrane region" description="Helical" evidence="8">
    <location>
        <begin position="59"/>
        <end position="80"/>
    </location>
</feature>
<protein>
    <recommendedName>
        <fullName evidence="8">Gustatory receptor</fullName>
    </recommendedName>
</protein>
<dbReference type="GO" id="GO:0008049">
    <property type="term" value="P:male courtship behavior"/>
    <property type="evidence" value="ECO:0007669"/>
    <property type="project" value="TreeGrafter"/>
</dbReference>
<keyword evidence="3 8" id="KW-0812">Transmembrane</keyword>
<dbReference type="PANTHER" id="PTHR21143:SF133">
    <property type="entry name" value="GUSTATORY AND PHEROMONE RECEPTOR 32A-RELATED"/>
    <property type="match status" value="1"/>
</dbReference>
<keyword evidence="10" id="KW-1185">Reference proteome</keyword>
<dbReference type="GO" id="GO:0007635">
    <property type="term" value="P:chemosensory behavior"/>
    <property type="evidence" value="ECO:0007669"/>
    <property type="project" value="TreeGrafter"/>
</dbReference>
<evidence type="ECO:0000256" key="5">
    <source>
        <dbReference type="ARBA" id="ARBA00023136"/>
    </source>
</evidence>
<gene>
    <name evidence="9" type="primary">HaOG200770</name>
    <name evidence="9" type="ORF">B5X24_HaOG200770</name>
</gene>
<dbReference type="GO" id="GO:0005886">
    <property type="term" value="C:plasma membrane"/>
    <property type="evidence" value="ECO:0007669"/>
    <property type="project" value="UniProtKB-SubCell"/>
</dbReference>
<feature type="transmembrane region" description="Helical" evidence="8">
    <location>
        <begin position="312"/>
        <end position="332"/>
    </location>
</feature>
<keyword evidence="2 8" id="KW-1003">Cell membrane</keyword>
<feature type="transmembrane region" description="Helical" evidence="8">
    <location>
        <begin position="151"/>
        <end position="171"/>
    </location>
</feature>
<organism evidence="9 10">
    <name type="scientific">Helicoverpa armigera</name>
    <name type="common">Cotton bollworm</name>
    <name type="synonym">Heliothis armigera</name>
    <dbReference type="NCBI Taxonomy" id="29058"/>
    <lineage>
        <taxon>Eukaryota</taxon>
        <taxon>Metazoa</taxon>
        <taxon>Ecdysozoa</taxon>
        <taxon>Arthropoda</taxon>
        <taxon>Hexapoda</taxon>
        <taxon>Insecta</taxon>
        <taxon>Pterygota</taxon>
        <taxon>Neoptera</taxon>
        <taxon>Endopterygota</taxon>
        <taxon>Lepidoptera</taxon>
        <taxon>Glossata</taxon>
        <taxon>Ditrysia</taxon>
        <taxon>Noctuoidea</taxon>
        <taxon>Noctuidae</taxon>
        <taxon>Heliothinae</taxon>
        <taxon>Helicoverpa</taxon>
    </lineage>
</organism>
<feature type="transmembrane region" description="Helical" evidence="8">
    <location>
        <begin position="100"/>
        <end position="130"/>
    </location>
</feature>
<evidence type="ECO:0000256" key="3">
    <source>
        <dbReference type="ARBA" id="ARBA00022692"/>
    </source>
</evidence>
<keyword evidence="7 8" id="KW-0807">Transducer</keyword>
<feature type="transmembrane region" description="Helical" evidence="8">
    <location>
        <begin position="281"/>
        <end position="300"/>
    </location>
</feature>
<dbReference type="Proteomes" id="UP000249218">
    <property type="component" value="Unassembled WGS sequence"/>
</dbReference>
<evidence type="ECO:0000256" key="4">
    <source>
        <dbReference type="ARBA" id="ARBA00022989"/>
    </source>
</evidence>
<evidence type="ECO:0000256" key="1">
    <source>
        <dbReference type="ARBA" id="ARBA00004651"/>
    </source>
</evidence>
<dbReference type="GO" id="GO:0043025">
    <property type="term" value="C:neuronal cell body"/>
    <property type="evidence" value="ECO:0007669"/>
    <property type="project" value="TreeGrafter"/>
</dbReference>
<dbReference type="OrthoDB" id="7354650at2759"/>
<comment type="function">
    <text evidence="8">Gustatory receptor which mediates acceptance or avoidance behavior, depending on its substrates.</text>
</comment>
<evidence type="ECO:0000256" key="7">
    <source>
        <dbReference type="ARBA" id="ARBA00023224"/>
    </source>
</evidence>
<keyword evidence="5 8" id="KW-0472">Membrane</keyword>
<dbReference type="GO" id="GO:0007165">
    <property type="term" value="P:signal transduction"/>
    <property type="evidence" value="ECO:0007669"/>
    <property type="project" value="UniProtKB-KW"/>
</dbReference>
<name>A0A2W1BNL7_HELAM</name>
<evidence type="ECO:0000256" key="2">
    <source>
        <dbReference type="ARBA" id="ARBA00022475"/>
    </source>
</evidence>
<dbReference type="Pfam" id="PF08395">
    <property type="entry name" value="7tm_7"/>
    <property type="match status" value="1"/>
</dbReference>
<dbReference type="AlphaFoldDB" id="A0A2W1BNL7"/>
<proteinExistence type="inferred from homology"/>
<comment type="caution">
    <text evidence="8">Lacks conserved residue(s) required for the propagation of feature annotation.</text>
</comment>